<comment type="subcellular location">
    <subcellularLocation>
        <location evidence="9">Lysosome membrane</location>
        <topology evidence="9">Single-pass type I membrane protein</topology>
        <orientation evidence="9">Lumenal side</orientation>
    </subcellularLocation>
</comment>
<dbReference type="PANTHER" id="PTHR31981">
    <property type="entry name" value="GLYCOSYLATED LYSOSOMAL MEMBRANE PROTEIN"/>
    <property type="match status" value="1"/>
</dbReference>
<name>E9GU97_DAPPU</name>
<evidence type="ECO:0000313" key="14">
    <source>
        <dbReference type="Proteomes" id="UP000000305"/>
    </source>
</evidence>
<evidence type="ECO:0000256" key="10">
    <source>
        <dbReference type="ARBA" id="ARBA00044960"/>
    </source>
</evidence>
<dbReference type="Proteomes" id="UP000000305">
    <property type="component" value="Unassembled WGS sequence"/>
</dbReference>
<dbReference type="HOGENOM" id="CLU_040225_0_0_1"/>
<keyword evidence="7" id="KW-0458">Lysosome</keyword>
<gene>
    <name evidence="13" type="ORF">DAPPUDRAFT_225916</name>
</gene>
<comment type="subunit">
    <text evidence="10">Interacts (via lumenal domain) with lysosomal protein MFSD1; the interaction starts while both proteins are still in the endoplasmic reticulum and is required for stabilization of MFSD1 in lysosomes but has no direct effect on its targeting to lysosomes or transporter activity.</text>
</comment>
<dbReference type="OMA" id="TLHYLWD"/>
<accession>E9GU97</accession>
<dbReference type="Pfam" id="PF15065">
    <property type="entry name" value="NCU-G1"/>
    <property type="match status" value="1"/>
</dbReference>
<keyword evidence="5 11" id="KW-0472">Membrane</keyword>
<evidence type="ECO:0000256" key="7">
    <source>
        <dbReference type="ARBA" id="ARBA00023228"/>
    </source>
</evidence>
<comment type="similarity">
    <text evidence="1">Belongs to the GLMP family.</text>
</comment>
<dbReference type="AlphaFoldDB" id="E9GU97"/>
<keyword evidence="6" id="KW-0325">Glycoprotein</keyword>
<protein>
    <recommendedName>
        <fullName evidence="15">Lysosomal protein NCU-G1</fullName>
    </recommendedName>
</protein>
<evidence type="ECO:0000256" key="5">
    <source>
        <dbReference type="ARBA" id="ARBA00023136"/>
    </source>
</evidence>
<evidence type="ECO:0000256" key="9">
    <source>
        <dbReference type="ARBA" id="ARBA00024189"/>
    </source>
</evidence>
<dbReference type="PhylomeDB" id="E9GU97"/>
<evidence type="ECO:0000256" key="8">
    <source>
        <dbReference type="ARBA" id="ARBA00024176"/>
    </source>
</evidence>
<dbReference type="GO" id="GO:0005764">
    <property type="term" value="C:lysosome"/>
    <property type="evidence" value="ECO:0000318"/>
    <property type="project" value="GO_Central"/>
</dbReference>
<evidence type="ECO:0000256" key="1">
    <source>
        <dbReference type="ARBA" id="ARBA00010599"/>
    </source>
</evidence>
<evidence type="ECO:0000256" key="12">
    <source>
        <dbReference type="SAM" id="SignalP"/>
    </source>
</evidence>
<reference evidence="13 14" key="1">
    <citation type="journal article" date="2011" name="Science">
        <title>The ecoresponsive genome of Daphnia pulex.</title>
        <authorList>
            <person name="Colbourne J.K."/>
            <person name="Pfrender M.E."/>
            <person name="Gilbert D."/>
            <person name="Thomas W.K."/>
            <person name="Tucker A."/>
            <person name="Oakley T.H."/>
            <person name="Tokishita S."/>
            <person name="Aerts A."/>
            <person name="Arnold G.J."/>
            <person name="Basu M.K."/>
            <person name="Bauer D.J."/>
            <person name="Caceres C.E."/>
            <person name="Carmel L."/>
            <person name="Casola C."/>
            <person name="Choi J.H."/>
            <person name="Detter J.C."/>
            <person name="Dong Q."/>
            <person name="Dusheyko S."/>
            <person name="Eads B.D."/>
            <person name="Frohlich T."/>
            <person name="Geiler-Samerotte K.A."/>
            <person name="Gerlach D."/>
            <person name="Hatcher P."/>
            <person name="Jogdeo S."/>
            <person name="Krijgsveld J."/>
            <person name="Kriventseva E.V."/>
            <person name="Kultz D."/>
            <person name="Laforsch C."/>
            <person name="Lindquist E."/>
            <person name="Lopez J."/>
            <person name="Manak J.R."/>
            <person name="Muller J."/>
            <person name="Pangilinan J."/>
            <person name="Patwardhan R.P."/>
            <person name="Pitluck S."/>
            <person name="Pritham E.J."/>
            <person name="Rechtsteiner A."/>
            <person name="Rho M."/>
            <person name="Rogozin I.B."/>
            <person name="Sakarya O."/>
            <person name="Salamov A."/>
            <person name="Schaack S."/>
            <person name="Shapiro H."/>
            <person name="Shiga Y."/>
            <person name="Skalitzky C."/>
            <person name="Smith Z."/>
            <person name="Souvorov A."/>
            <person name="Sung W."/>
            <person name="Tang Z."/>
            <person name="Tsuchiya D."/>
            <person name="Tu H."/>
            <person name="Vos H."/>
            <person name="Wang M."/>
            <person name="Wolf Y.I."/>
            <person name="Yamagata H."/>
            <person name="Yamada T."/>
            <person name="Ye Y."/>
            <person name="Shaw J.R."/>
            <person name="Andrews J."/>
            <person name="Crease T.J."/>
            <person name="Tang H."/>
            <person name="Lucas S.M."/>
            <person name="Robertson H.M."/>
            <person name="Bork P."/>
            <person name="Koonin E.V."/>
            <person name="Zdobnov E.M."/>
            <person name="Grigoriev I.V."/>
            <person name="Lynch M."/>
            <person name="Boore J.L."/>
        </authorList>
    </citation>
    <scope>NUCLEOTIDE SEQUENCE [LARGE SCALE GENOMIC DNA]</scope>
</reference>
<dbReference type="EMBL" id="GL732565">
    <property type="protein sequence ID" value="EFX77012.1"/>
    <property type="molecule type" value="Genomic_DNA"/>
</dbReference>
<evidence type="ECO:0008006" key="15">
    <source>
        <dbReference type="Google" id="ProtNLM"/>
    </source>
</evidence>
<keyword evidence="2 11" id="KW-0812">Transmembrane</keyword>
<comment type="function">
    <text evidence="8">Required to protect lysosomal transporter MFSD1 from lysosomal proteolysis and for MFSD1 lysosomal localization.</text>
</comment>
<evidence type="ECO:0000256" key="6">
    <source>
        <dbReference type="ARBA" id="ARBA00023180"/>
    </source>
</evidence>
<feature type="signal peptide" evidence="12">
    <location>
        <begin position="1"/>
        <end position="22"/>
    </location>
</feature>
<evidence type="ECO:0000256" key="4">
    <source>
        <dbReference type="ARBA" id="ARBA00022989"/>
    </source>
</evidence>
<organism evidence="13 14">
    <name type="scientific">Daphnia pulex</name>
    <name type="common">Water flea</name>
    <dbReference type="NCBI Taxonomy" id="6669"/>
    <lineage>
        <taxon>Eukaryota</taxon>
        <taxon>Metazoa</taxon>
        <taxon>Ecdysozoa</taxon>
        <taxon>Arthropoda</taxon>
        <taxon>Crustacea</taxon>
        <taxon>Branchiopoda</taxon>
        <taxon>Diplostraca</taxon>
        <taxon>Cladocera</taxon>
        <taxon>Anomopoda</taxon>
        <taxon>Daphniidae</taxon>
        <taxon>Daphnia</taxon>
    </lineage>
</organism>
<dbReference type="KEGG" id="dpx:DAPPUDRAFT_225916"/>
<dbReference type="InterPro" id="IPR029382">
    <property type="entry name" value="NCU-G1"/>
</dbReference>
<dbReference type="PANTHER" id="PTHR31981:SF1">
    <property type="entry name" value="GLYCOSYLATED LYSOSOMAL MEMBRANE PROTEIN"/>
    <property type="match status" value="1"/>
</dbReference>
<dbReference type="eggNOG" id="ENOG502QSBM">
    <property type="taxonomic scope" value="Eukaryota"/>
</dbReference>
<keyword evidence="3 12" id="KW-0732">Signal</keyword>
<dbReference type="OrthoDB" id="6264340at2759"/>
<evidence type="ECO:0000256" key="11">
    <source>
        <dbReference type="SAM" id="Phobius"/>
    </source>
</evidence>
<proteinExistence type="inferred from homology"/>
<keyword evidence="14" id="KW-1185">Reference proteome</keyword>
<dbReference type="InParanoid" id="E9GU97"/>
<dbReference type="GO" id="GO:0005765">
    <property type="term" value="C:lysosomal membrane"/>
    <property type="evidence" value="ECO:0007669"/>
    <property type="project" value="UniProtKB-SubCell"/>
</dbReference>
<evidence type="ECO:0000313" key="13">
    <source>
        <dbReference type="EMBL" id="EFX77012.1"/>
    </source>
</evidence>
<evidence type="ECO:0000256" key="2">
    <source>
        <dbReference type="ARBA" id="ARBA00022692"/>
    </source>
</evidence>
<sequence length="413" mass="46538">MTNLVLVFAAFNLLPLFVLVSSADYNTFLDVEQKNYDRNVTTTINPKCPTNECVNFTLVHVQQEGIADVLHHIWTMENVPTFFYARTELNTEMLIDWEKMLSGNYSQAISFNKEPQYFAAVLIFKFFMYNDLNDTGVIPETDNFDIVSYSTKKMSWELKSSNCSGNISASVAFRLRSYDGVELDSSSNIEITLTAYGTRGRSPILPHLAFTENSTQVDFVFDHVETKESFTNARLAMELAAVVSEPDSRFTLNVSQSLDDEYTPGVFKLMEIHSALNQHWIQWRPVCYTSTQRDIGDSTGLYQTDIRNVSDDNILDNTLLEWLSLDLDTRFLLMKGFNVSFGVEGDGFYRASNYTAWTLVTGHGRPVGDQFSLMVILVMAIGLGLPAIVLILGGAAIALRNHRNSKDDLLLSD</sequence>
<evidence type="ECO:0000256" key="3">
    <source>
        <dbReference type="ARBA" id="ARBA00022729"/>
    </source>
</evidence>
<feature type="transmembrane region" description="Helical" evidence="11">
    <location>
        <begin position="371"/>
        <end position="399"/>
    </location>
</feature>
<feature type="chain" id="PRO_5003237453" description="Lysosomal protein NCU-G1" evidence="12">
    <location>
        <begin position="23"/>
        <end position="413"/>
    </location>
</feature>
<keyword evidence="4 11" id="KW-1133">Transmembrane helix</keyword>